<dbReference type="OrthoDB" id="342131at2759"/>
<keyword evidence="4" id="KW-1185">Reference proteome</keyword>
<evidence type="ECO:0000313" key="4">
    <source>
        <dbReference type="Proteomes" id="UP000245783"/>
    </source>
</evidence>
<dbReference type="RefSeq" id="XP_025366271.1">
    <property type="nucleotide sequence ID" value="XM_025515743.1"/>
</dbReference>
<dbReference type="Gene3D" id="2.130.10.10">
    <property type="entry name" value="YVTN repeat-like/Quinoprotein amine dehydrogenase"/>
    <property type="match status" value="1"/>
</dbReference>
<dbReference type="SUPFAM" id="SSF69322">
    <property type="entry name" value="Tricorn protease domain 2"/>
    <property type="match status" value="1"/>
</dbReference>
<name>A0A316VSE9_9BASI</name>
<dbReference type="InterPro" id="IPR052208">
    <property type="entry name" value="DmX-like/RAVE_component"/>
</dbReference>
<dbReference type="PANTHER" id="PTHR13950:SF9">
    <property type="entry name" value="RABCONNECTIN-3A"/>
    <property type="match status" value="1"/>
</dbReference>
<dbReference type="GO" id="GO:0043291">
    <property type="term" value="C:RAVE complex"/>
    <property type="evidence" value="ECO:0007669"/>
    <property type="project" value="TreeGrafter"/>
</dbReference>
<dbReference type="InterPro" id="IPR036322">
    <property type="entry name" value="WD40_repeat_dom_sf"/>
</dbReference>
<evidence type="ECO:0000313" key="3">
    <source>
        <dbReference type="EMBL" id="PWN39111.1"/>
    </source>
</evidence>
<dbReference type="InParanoid" id="A0A316VSE9"/>
<gene>
    <name evidence="3" type="ORF">IE81DRAFT_343551</name>
</gene>
<dbReference type="EMBL" id="KZ819494">
    <property type="protein sequence ID" value="PWN39111.1"/>
    <property type="molecule type" value="Genomic_DNA"/>
</dbReference>
<dbReference type="STRING" id="1522189.A0A316VSE9"/>
<feature type="domain" description="RAVE complex protein Rav1 C-terminal" evidence="2">
    <location>
        <begin position="634"/>
        <end position="1250"/>
    </location>
</feature>
<dbReference type="SUPFAM" id="SSF50978">
    <property type="entry name" value="WD40 repeat-like"/>
    <property type="match status" value="1"/>
</dbReference>
<dbReference type="GeneID" id="37037613"/>
<dbReference type="InterPro" id="IPR015943">
    <property type="entry name" value="WD40/YVTN_repeat-like_dom_sf"/>
</dbReference>
<accession>A0A316VSE9</accession>
<evidence type="ECO:0000256" key="1">
    <source>
        <dbReference type="SAM" id="MobiDB-lite"/>
    </source>
</evidence>
<dbReference type="GO" id="GO:0007035">
    <property type="term" value="P:vacuolar acidification"/>
    <property type="evidence" value="ECO:0007669"/>
    <property type="project" value="TreeGrafter"/>
</dbReference>
<evidence type="ECO:0000259" key="2">
    <source>
        <dbReference type="Pfam" id="PF12234"/>
    </source>
</evidence>
<organism evidence="3 4">
    <name type="scientific">Ceraceosorus guamensis</name>
    <dbReference type="NCBI Taxonomy" id="1522189"/>
    <lineage>
        <taxon>Eukaryota</taxon>
        <taxon>Fungi</taxon>
        <taxon>Dikarya</taxon>
        <taxon>Basidiomycota</taxon>
        <taxon>Ustilaginomycotina</taxon>
        <taxon>Exobasidiomycetes</taxon>
        <taxon>Ceraceosorales</taxon>
        <taxon>Ceraceosoraceae</taxon>
        <taxon>Ceraceosorus</taxon>
    </lineage>
</organism>
<dbReference type="Proteomes" id="UP000245783">
    <property type="component" value="Unassembled WGS sequence"/>
</dbReference>
<feature type="region of interest" description="Disordered" evidence="1">
    <location>
        <begin position="1349"/>
        <end position="1370"/>
    </location>
</feature>
<sequence length="1401" mass="151694">MPVPVISKASLATTAPSPAVLTHSSSSWGQINSTFTYLPPRQSARQLAADGAGNATSSAFSGASLRDQITVQAVGTEIIIRNGRFEVEQCIAFPQPLAHTASSSTRTVKQSIQAVCAGDVEGALVITACCGRRVAAWRRSSSGIWKLHSQLDVDERDGRVTSLDLRSGDILMGCESSISIWRYIPLSSPSPWQRVWRRRCPSSIVAASWSPLGTKLAAYAQDDDRVLIWAHRAGTPAGTAAKPKLVDTVQHSRPITSMTWRAPSESTDQSEALVTTTSDGCIRFWVPVIDEPNKHRLWSSISPSLFSHHAPHYLQSANVGIALDRVLALHAKENQLLEVGLKERNPKVEEWAAGNVKRLDSVRECPDLILAFKDGSLVVQALGNVDRAPPTLYTLYTVLSVGLDLEIPNTALDVHLIPTMSTSSGSVADPTAVLLVGSSVYDISPATFFEGLPGGFTSRAPQNASADHRENIQQLVASADGKALLSCTRSDCTRWTACSRGGQRGLKGRHAQTGCIALSKSYELSHDDQTGKATLVDLSTNEVTHYDLPAELRVASAAIHEEADKPVALLLSEKGQVCLLTWQSVQAQYLGAPTSSASSTAHFFPVSSSADEICVGAIDEHGRMQGWKLSLTGKGPWKRNFEIATGLASHELVRASNDGQLIAIVTSEGSENCQVSIWNVESASFSSGLEYLSEWESPIVALDWSDRNHGAPKILALATASKITLLTPSHAHPLHHDSTPWDVLASVDCSRFFALPIHSICFLGHHIVVASGANLHVFGPQLDVAASKTQHRDAESDAKREHVAIEAASKSGPLATLHPDFLLQALLLGKMELAENIIVDLVKDLRSDDAPRLRLLQDDYEVLCAGCDGAQKQSGSRARGPLFDSESNDADTFSPAMAEELVKMLEARNDVGLISEQQQHLIHTVQTLGELAGHKQALDLMGRIYLAALLHRHRSLSPVVESTLVPDEVLFAYHSASQEVLQSRITALHKDQFTWQAAQSSGVFLWLRDRAALNAIAEQVARAQFNSGTERDPVKCSLFYFALGKRKLVQGLWRQAAWHPEQRKMLAFLNNDFELERWRTAACKNAFALLSQRRFEFAASFFMLGDSLQDAVNVCVRNLGDLHLALALAKIREGSDQGLVFTKLLRKHVLPLAFNEGSKALASWALWVLKSRELAMRALVRPLQSIVDEVGLPSGSNVARMTAESPALGLLYAELRVSSSAEPRGGQMGYVRHLCYLLERRGCHALGLALLREWKFAAQKPLPTASIERGPVQDVGEGLFAALQLADTSASLGSETVTPAVKGSAISPTASEPRQERRAISLLDVQPPVAQTSSSAMRASSSFAAARDASLTRDGALTPETAPETKAKVKEKEKVASLMKASSAATQQQGAQDFSFDSFGF</sequence>
<dbReference type="Pfam" id="PF12234">
    <property type="entry name" value="Rav1p_C"/>
    <property type="match status" value="1"/>
</dbReference>
<dbReference type="InterPro" id="IPR022033">
    <property type="entry name" value="Rav1p_C"/>
</dbReference>
<dbReference type="PANTHER" id="PTHR13950">
    <property type="entry name" value="RABCONNECTIN-RELATED"/>
    <property type="match status" value="1"/>
</dbReference>
<dbReference type="InterPro" id="IPR001680">
    <property type="entry name" value="WD40_rpt"/>
</dbReference>
<protein>
    <recommendedName>
        <fullName evidence="2">RAVE complex protein Rav1 C-terminal domain-containing protein</fullName>
    </recommendedName>
</protein>
<reference evidence="3 4" key="1">
    <citation type="journal article" date="2018" name="Mol. Biol. Evol.">
        <title>Broad Genomic Sampling Reveals a Smut Pathogenic Ancestry of the Fungal Clade Ustilaginomycotina.</title>
        <authorList>
            <person name="Kijpornyongpan T."/>
            <person name="Mondo S.J."/>
            <person name="Barry K."/>
            <person name="Sandor L."/>
            <person name="Lee J."/>
            <person name="Lipzen A."/>
            <person name="Pangilinan J."/>
            <person name="LaButti K."/>
            <person name="Hainaut M."/>
            <person name="Henrissat B."/>
            <person name="Grigoriev I.V."/>
            <person name="Spatafora J.W."/>
            <person name="Aime M.C."/>
        </authorList>
    </citation>
    <scope>NUCLEOTIDE SEQUENCE [LARGE SCALE GENOMIC DNA]</scope>
    <source>
        <strain evidence="3 4">MCA 4658</strain>
    </source>
</reference>
<proteinExistence type="predicted"/>
<dbReference type="SMART" id="SM00320">
    <property type="entry name" value="WD40"/>
    <property type="match status" value="2"/>
</dbReference>